<reference evidence="2 3" key="1">
    <citation type="submission" date="2023-05" db="EMBL/GenBank/DDBJ databases">
        <title>B98-5 Cell Line De Novo Hybrid Assembly: An Optical Mapping Approach.</title>
        <authorList>
            <person name="Kananen K."/>
            <person name="Auerbach J.A."/>
            <person name="Kautto E."/>
            <person name="Blachly J.S."/>
        </authorList>
    </citation>
    <scope>NUCLEOTIDE SEQUENCE [LARGE SCALE GENOMIC DNA]</scope>
    <source>
        <strain evidence="2">B95-8</strain>
        <tissue evidence="2">Cell line</tissue>
    </source>
</reference>
<dbReference type="PANTHER" id="PTHR13131:SF5">
    <property type="entry name" value="CYSTINOSIN"/>
    <property type="match status" value="1"/>
</dbReference>
<dbReference type="EMBL" id="JASSZA010000005">
    <property type="protein sequence ID" value="KAK2110531.1"/>
    <property type="molecule type" value="Genomic_DNA"/>
</dbReference>
<keyword evidence="1" id="KW-0472">Membrane</keyword>
<comment type="caution">
    <text evidence="2">The sequence shown here is derived from an EMBL/GenBank/DDBJ whole genome shotgun (WGS) entry which is preliminary data.</text>
</comment>
<keyword evidence="1" id="KW-1133">Transmembrane helix</keyword>
<evidence type="ECO:0008006" key="4">
    <source>
        <dbReference type="Google" id="ProtNLM"/>
    </source>
</evidence>
<name>A0ABQ9VMB8_SAGOE</name>
<protein>
    <recommendedName>
        <fullName evidence="4">Cystinosin</fullName>
    </recommendedName>
</protein>
<proteinExistence type="predicted"/>
<organism evidence="2 3">
    <name type="scientific">Saguinus oedipus</name>
    <name type="common">Cotton-top tamarin</name>
    <name type="synonym">Oedipomidas oedipus</name>
    <dbReference type="NCBI Taxonomy" id="9490"/>
    <lineage>
        <taxon>Eukaryota</taxon>
        <taxon>Metazoa</taxon>
        <taxon>Chordata</taxon>
        <taxon>Craniata</taxon>
        <taxon>Vertebrata</taxon>
        <taxon>Euteleostomi</taxon>
        <taxon>Mammalia</taxon>
        <taxon>Eutheria</taxon>
        <taxon>Euarchontoglires</taxon>
        <taxon>Primates</taxon>
        <taxon>Haplorrhini</taxon>
        <taxon>Platyrrhini</taxon>
        <taxon>Cebidae</taxon>
        <taxon>Callitrichinae</taxon>
        <taxon>Saguinus</taxon>
    </lineage>
</organism>
<evidence type="ECO:0000313" key="3">
    <source>
        <dbReference type="Proteomes" id="UP001266305"/>
    </source>
</evidence>
<sequence>PNPSFRPRLLADQWMLIFGDPTKFGLGLFSIFFDIVFFVQHFCLYRKRPGYDQLD</sequence>
<dbReference type="InterPro" id="IPR005282">
    <property type="entry name" value="LC_transporter"/>
</dbReference>
<feature type="transmembrane region" description="Helical" evidence="1">
    <location>
        <begin position="24"/>
        <end position="45"/>
    </location>
</feature>
<keyword evidence="3" id="KW-1185">Reference proteome</keyword>
<gene>
    <name evidence="2" type="ORF">P7K49_010277</name>
</gene>
<feature type="non-terminal residue" evidence="2">
    <location>
        <position position="1"/>
    </location>
</feature>
<dbReference type="Proteomes" id="UP001266305">
    <property type="component" value="Unassembled WGS sequence"/>
</dbReference>
<evidence type="ECO:0000313" key="2">
    <source>
        <dbReference type="EMBL" id="KAK2110531.1"/>
    </source>
</evidence>
<evidence type="ECO:0000256" key="1">
    <source>
        <dbReference type="SAM" id="Phobius"/>
    </source>
</evidence>
<keyword evidence="1" id="KW-0812">Transmembrane</keyword>
<dbReference type="PANTHER" id="PTHR13131">
    <property type="entry name" value="CYSTINOSIN"/>
    <property type="match status" value="1"/>
</dbReference>
<accession>A0ABQ9VMB8</accession>